<evidence type="ECO:0000313" key="9">
    <source>
        <dbReference type="Proteomes" id="UP000196573"/>
    </source>
</evidence>
<evidence type="ECO:0000256" key="6">
    <source>
        <dbReference type="ARBA" id="ARBA00023136"/>
    </source>
</evidence>
<feature type="transmembrane region" description="Helical" evidence="7">
    <location>
        <begin position="74"/>
        <end position="93"/>
    </location>
</feature>
<dbReference type="RefSeq" id="WP_087112292.1">
    <property type="nucleotide sequence ID" value="NZ_CBCSCN010000011.1"/>
</dbReference>
<evidence type="ECO:0000256" key="4">
    <source>
        <dbReference type="ARBA" id="ARBA00022692"/>
    </source>
</evidence>
<feature type="transmembrane region" description="Helical" evidence="7">
    <location>
        <begin position="331"/>
        <end position="353"/>
    </location>
</feature>
<reference evidence="8 9" key="1">
    <citation type="submission" date="2017-03" db="EMBL/GenBank/DDBJ databases">
        <authorList>
            <person name="Afonso C.L."/>
            <person name="Miller P.J."/>
            <person name="Scott M.A."/>
            <person name="Spackman E."/>
            <person name="Goraichik I."/>
            <person name="Dimitrov K.M."/>
            <person name="Suarez D.L."/>
            <person name="Swayne D.E."/>
        </authorList>
    </citation>
    <scope>NUCLEOTIDE SEQUENCE [LARGE SCALE GENOMIC DNA]</scope>
    <source>
        <strain evidence="8">SB41UT1</strain>
    </source>
</reference>
<keyword evidence="3" id="KW-1003">Cell membrane</keyword>
<dbReference type="InterPro" id="IPR053166">
    <property type="entry name" value="UPF0718_permease"/>
</dbReference>
<dbReference type="EMBL" id="FWPT01000009">
    <property type="protein sequence ID" value="SMA49841.1"/>
    <property type="molecule type" value="Genomic_DNA"/>
</dbReference>
<accession>A0A1X7ANE6</accession>
<evidence type="ECO:0000313" key="8">
    <source>
        <dbReference type="EMBL" id="SMA49841.1"/>
    </source>
</evidence>
<proteinExistence type="inferred from homology"/>
<keyword evidence="4 7" id="KW-0812">Transmembrane</keyword>
<comment type="subcellular location">
    <subcellularLocation>
        <location evidence="1">Cell membrane</location>
        <topology evidence="1">Multi-pass membrane protein</topology>
    </subcellularLocation>
</comment>
<dbReference type="Proteomes" id="UP000196573">
    <property type="component" value="Unassembled WGS sequence"/>
</dbReference>
<dbReference type="GO" id="GO:0005886">
    <property type="term" value="C:plasma membrane"/>
    <property type="evidence" value="ECO:0007669"/>
    <property type="project" value="UniProtKB-SubCell"/>
</dbReference>
<gene>
    <name evidence="8" type="ORF">EHSB41UT_03631</name>
</gene>
<name>A0A1X7ANE6_9GAMM</name>
<dbReference type="InterPro" id="IPR005524">
    <property type="entry name" value="DUF318"/>
</dbReference>
<evidence type="ECO:0000256" key="1">
    <source>
        <dbReference type="ARBA" id="ARBA00004651"/>
    </source>
</evidence>
<feature type="transmembrane region" description="Helical" evidence="7">
    <location>
        <begin position="105"/>
        <end position="128"/>
    </location>
</feature>
<keyword evidence="5 7" id="KW-1133">Transmembrane helix</keyword>
<protein>
    <submittedName>
        <fullName evidence="8">Putative permease</fullName>
    </submittedName>
</protein>
<dbReference type="PANTHER" id="PTHR42775">
    <property type="entry name" value="PERMEASE RV2963-RELATED"/>
    <property type="match status" value="1"/>
</dbReference>
<feature type="transmembrane region" description="Helical" evidence="7">
    <location>
        <begin position="134"/>
        <end position="153"/>
    </location>
</feature>
<dbReference type="Pfam" id="PF03773">
    <property type="entry name" value="ArsP_1"/>
    <property type="match status" value="1"/>
</dbReference>
<evidence type="ECO:0000256" key="3">
    <source>
        <dbReference type="ARBA" id="ARBA00022475"/>
    </source>
</evidence>
<evidence type="ECO:0000256" key="7">
    <source>
        <dbReference type="SAM" id="Phobius"/>
    </source>
</evidence>
<evidence type="ECO:0000256" key="2">
    <source>
        <dbReference type="ARBA" id="ARBA00006386"/>
    </source>
</evidence>
<feature type="transmembrane region" description="Helical" evidence="7">
    <location>
        <begin position="197"/>
        <end position="219"/>
    </location>
</feature>
<sequence length="361" mass="39122">MFWYNYDLYCGLPLSMIMRWSLCMLFVEILSSYAFLLWHMIWPITLGFILAGGVRSYVPTQTIVHRLGSSRSDAGLLAAGFGFVSSICNYATISAGHSLVLKGASWPNVLVCMLASTNLGITILIAIAGFLGGAFLSVQIVTGLICLLVVYLLSPLFRLGKNTPKAEKGDGMMMNQSRWQDACDYLRGDLDMTRKDILVGLLIAACISVLVPASAWTLFFETGPVTPFAALWNVVVGSLIAILTFGCSIGNVTVAAVMWWQGVPVAGVMAYLLSGLLTIPMLKVSYRYYGGGLTVRLAGAIWISIAIACLITELGLSYWPIKLAHTHMTPMAAHVDLTLILNVLIGGLGAVMYRRGQPMDM</sequence>
<feature type="transmembrane region" description="Helical" evidence="7">
    <location>
        <begin position="299"/>
        <end position="319"/>
    </location>
</feature>
<keyword evidence="9" id="KW-1185">Reference proteome</keyword>
<evidence type="ECO:0000256" key="5">
    <source>
        <dbReference type="ARBA" id="ARBA00022989"/>
    </source>
</evidence>
<organism evidence="8 9">
    <name type="scientific">Parendozoicomonas haliclonae</name>
    <dbReference type="NCBI Taxonomy" id="1960125"/>
    <lineage>
        <taxon>Bacteria</taxon>
        <taxon>Pseudomonadati</taxon>
        <taxon>Pseudomonadota</taxon>
        <taxon>Gammaproteobacteria</taxon>
        <taxon>Oceanospirillales</taxon>
        <taxon>Endozoicomonadaceae</taxon>
        <taxon>Parendozoicomonas</taxon>
    </lineage>
</organism>
<feature type="transmembrane region" description="Helical" evidence="7">
    <location>
        <begin position="257"/>
        <end position="279"/>
    </location>
</feature>
<comment type="similarity">
    <text evidence="2">Belongs to the UPF0718 family.</text>
</comment>
<dbReference type="PANTHER" id="PTHR42775:SF1">
    <property type="entry name" value="PERMEASE RV2963-RELATED"/>
    <property type="match status" value="1"/>
</dbReference>
<keyword evidence="6 7" id="KW-0472">Membrane</keyword>
<dbReference type="AlphaFoldDB" id="A0A1X7ANE6"/>
<feature type="transmembrane region" description="Helical" evidence="7">
    <location>
        <begin position="225"/>
        <end position="245"/>
    </location>
</feature>
<dbReference type="OrthoDB" id="9811980at2"/>